<name>A0A1A2Z727_9MYCO</name>
<dbReference type="GO" id="GO:0006782">
    <property type="term" value="P:protoporphyrinogen IX biosynthetic process"/>
    <property type="evidence" value="ECO:0007669"/>
    <property type="project" value="UniProtKB-UniRule"/>
</dbReference>
<organism evidence="13 14">
    <name type="scientific">Mycobacterium kyorinense</name>
    <dbReference type="NCBI Taxonomy" id="487514"/>
    <lineage>
        <taxon>Bacteria</taxon>
        <taxon>Bacillati</taxon>
        <taxon>Actinomycetota</taxon>
        <taxon>Actinomycetes</taxon>
        <taxon>Mycobacteriales</taxon>
        <taxon>Mycobacteriaceae</taxon>
        <taxon>Mycobacterium</taxon>
    </lineage>
</organism>
<comment type="subcellular location">
    <subcellularLocation>
        <location evidence="8">Cytoplasm</location>
    </subcellularLocation>
</comment>
<dbReference type="HAMAP" id="MF_00218">
    <property type="entry name" value="URO_D"/>
    <property type="match status" value="1"/>
</dbReference>
<dbReference type="InterPro" id="IPR006361">
    <property type="entry name" value="Uroporphyrinogen_deCO2ase_HemE"/>
</dbReference>
<dbReference type="GO" id="GO:0004853">
    <property type="term" value="F:uroporphyrinogen decarboxylase activity"/>
    <property type="evidence" value="ECO:0007669"/>
    <property type="project" value="UniProtKB-UniRule"/>
</dbReference>
<proteinExistence type="inferred from homology"/>
<evidence type="ECO:0000313" key="14">
    <source>
        <dbReference type="Proteomes" id="UP000093592"/>
    </source>
</evidence>
<comment type="catalytic activity">
    <reaction evidence="8 9">
        <text>uroporphyrinogen III + 4 H(+) = coproporphyrinogen III + 4 CO2</text>
        <dbReference type="Rhea" id="RHEA:19865"/>
        <dbReference type="ChEBI" id="CHEBI:15378"/>
        <dbReference type="ChEBI" id="CHEBI:16526"/>
        <dbReference type="ChEBI" id="CHEBI:57308"/>
        <dbReference type="ChEBI" id="CHEBI:57309"/>
        <dbReference type="EC" id="4.1.1.37"/>
    </reaction>
</comment>
<evidence type="ECO:0000256" key="1">
    <source>
        <dbReference type="ARBA" id="ARBA00004804"/>
    </source>
</evidence>
<comment type="function">
    <text evidence="8">Catalyzes the decarboxylation of four acetate groups of uroporphyrinogen-III to yield coproporphyrinogen-III.</text>
</comment>
<comment type="caution">
    <text evidence="8">Lacks conserved residue(s) required for the propagation of feature annotation.</text>
</comment>
<accession>A0A1A2Z727</accession>
<dbReference type="EMBL" id="LZKJ01000115">
    <property type="protein sequence ID" value="OBI46080.1"/>
    <property type="molecule type" value="Genomic_DNA"/>
</dbReference>
<dbReference type="InterPro" id="IPR000257">
    <property type="entry name" value="Uroporphyrinogen_deCOase"/>
</dbReference>
<evidence type="ECO:0000256" key="6">
    <source>
        <dbReference type="ARBA" id="ARBA00023239"/>
    </source>
</evidence>
<dbReference type="InterPro" id="IPR038071">
    <property type="entry name" value="UROD/MetE-like_sf"/>
</dbReference>
<dbReference type="RefSeq" id="WP_065014696.1">
    <property type="nucleotide sequence ID" value="NZ_LZKJ01000115.1"/>
</dbReference>
<evidence type="ECO:0000256" key="10">
    <source>
        <dbReference type="RuleBase" id="RU004169"/>
    </source>
</evidence>
<dbReference type="OrthoDB" id="9806656at2"/>
<keyword evidence="6 8" id="KW-0456">Lyase</keyword>
<dbReference type="PROSITE" id="PS00907">
    <property type="entry name" value="UROD_2"/>
    <property type="match status" value="1"/>
</dbReference>
<comment type="caution">
    <text evidence="13">The sequence shown here is derived from an EMBL/GenBank/DDBJ whole genome shotgun (WGS) entry which is preliminary data.</text>
</comment>
<dbReference type="NCBIfam" id="TIGR01464">
    <property type="entry name" value="hemE"/>
    <property type="match status" value="1"/>
</dbReference>
<gene>
    <name evidence="8" type="primary">hemE</name>
    <name evidence="13" type="ORF">A5707_22065</name>
</gene>
<comment type="subunit">
    <text evidence="8">Homodimer.</text>
</comment>
<reference evidence="14" key="1">
    <citation type="submission" date="2016-06" db="EMBL/GenBank/DDBJ databases">
        <authorList>
            <person name="Sutton G."/>
            <person name="Brinkac L."/>
            <person name="Sanka R."/>
            <person name="Adams M."/>
            <person name="Lau E."/>
            <person name="Sam S."/>
            <person name="Sreng N."/>
            <person name="Him V."/>
            <person name="Kerleguer A."/>
            <person name="Cheng S."/>
        </authorList>
    </citation>
    <scope>NUCLEOTIDE SEQUENCE [LARGE SCALE GENOMIC DNA]</scope>
    <source>
        <strain evidence="14">E861</strain>
    </source>
</reference>
<feature type="binding site" evidence="8">
    <location>
        <position position="328"/>
    </location>
    <ligand>
        <name>substrate</name>
    </ligand>
</feature>
<dbReference type="SUPFAM" id="SSF51726">
    <property type="entry name" value="UROD/MetE-like"/>
    <property type="match status" value="1"/>
</dbReference>
<feature type="binding site" evidence="8">
    <location>
        <position position="209"/>
    </location>
    <ligand>
        <name>substrate</name>
    </ligand>
</feature>
<dbReference type="Proteomes" id="UP000093592">
    <property type="component" value="Unassembled WGS sequence"/>
</dbReference>
<evidence type="ECO:0000259" key="12">
    <source>
        <dbReference type="PROSITE" id="PS00907"/>
    </source>
</evidence>
<evidence type="ECO:0000256" key="9">
    <source>
        <dbReference type="RuleBase" id="RU000554"/>
    </source>
</evidence>
<dbReference type="CDD" id="cd00717">
    <property type="entry name" value="URO-D"/>
    <property type="match status" value="1"/>
</dbReference>
<keyword evidence="5 8" id="KW-0210">Decarboxylase</keyword>
<dbReference type="PROSITE" id="PS00906">
    <property type="entry name" value="UROD_1"/>
    <property type="match status" value="1"/>
</dbReference>
<protein>
    <recommendedName>
        <fullName evidence="3 8">Uroporphyrinogen decarboxylase</fullName>
        <shortName evidence="8">UPD</shortName>
        <shortName evidence="8">URO-D</shortName>
        <ecNumber evidence="3 8">4.1.1.37</ecNumber>
    </recommendedName>
</protein>
<dbReference type="UniPathway" id="UPA00251">
    <property type="reaction ID" value="UER00321"/>
</dbReference>
<feature type="binding site" evidence="8">
    <location>
        <position position="154"/>
    </location>
    <ligand>
        <name>substrate</name>
    </ligand>
</feature>
<dbReference type="PANTHER" id="PTHR21091">
    <property type="entry name" value="METHYLTETRAHYDROFOLATE:HOMOCYSTEINE METHYLTRANSFERASE RELATED"/>
    <property type="match status" value="1"/>
</dbReference>
<evidence type="ECO:0000256" key="4">
    <source>
        <dbReference type="ARBA" id="ARBA00022490"/>
    </source>
</evidence>
<evidence type="ECO:0000256" key="2">
    <source>
        <dbReference type="ARBA" id="ARBA00009935"/>
    </source>
</evidence>
<sequence length="349" mass="37063">MTTRRDLPDSPYLAAASGRNPARVPVWFMRQAGRSLPEYRALRAQHSMLAACFDAELITEITMQPVRRHGVDAAILFSDIVVPLRGAGVELDIVPDVGPVIAAPVRSADDVSALKPLEPQKVQPVSDAVGMLVEALGDVPLIGFAGAPFTLASYLVEGGPSRHHARTKAMMLADPDSWHALMEKLTDLTVAFLRVQLDAGVDAIQVFDSWAGALSLSDYRRYVQSHSARIFAALTEYGVPMTHFGVGTAELLGAMSGAGASVVGVDWRTSLLDAAWRVEAGTALQGNLDPAVLMAGWPAVERAARAVADDGRRAVEAGAAGHIFNLGHGVLPDTDPDVLTELVSLVHSL</sequence>
<evidence type="ECO:0000256" key="5">
    <source>
        <dbReference type="ARBA" id="ARBA00022793"/>
    </source>
</evidence>
<keyword evidence="4 8" id="KW-0963">Cytoplasm</keyword>
<feature type="site" description="Transition state stabilizer" evidence="8">
    <location>
        <position position="79"/>
    </location>
</feature>
<dbReference type="FunFam" id="3.20.20.210:FF:000007">
    <property type="entry name" value="Uroporphyrinogen decarboxylase"/>
    <property type="match status" value="1"/>
</dbReference>
<keyword evidence="7 8" id="KW-0627">Porphyrin biosynthesis</keyword>
<comment type="pathway">
    <text evidence="1 8 9">Porphyrin-containing compound metabolism; protoporphyrin-IX biosynthesis; coproporphyrinogen-III from 5-aminolevulinate: step 4/4.</text>
</comment>
<dbReference type="AlphaFoldDB" id="A0A1A2Z727"/>
<feature type="domain" description="Uroporphyrinogen decarboxylase (URO-D)" evidence="12">
    <location>
        <begin position="142"/>
        <end position="158"/>
    </location>
</feature>
<evidence type="ECO:0000259" key="11">
    <source>
        <dbReference type="PROSITE" id="PS00906"/>
    </source>
</evidence>
<evidence type="ECO:0000256" key="8">
    <source>
        <dbReference type="HAMAP-Rule" id="MF_00218"/>
    </source>
</evidence>
<comment type="similarity">
    <text evidence="2 8 10">Belongs to the uroporphyrinogen decarboxylase family.</text>
</comment>
<dbReference type="Gene3D" id="3.20.20.210">
    <property type="match status" value="1"/>
</dbReference>
<dbReference type="Pfam" id="PF01208">
    <property type="entry name" value="URO-D"/>
    <property type="match status" value="1"/>
</dbReference>
<dbReference type="PANTHER" id="PTHR21091:SF169">
    <property type="entry name" value="UROPORPHYRINOGEN DECARBOXYLASE"/>
    <property type="match status" value="1"/>
</dbReference>
<evidence type="ECO:0000256" key="3">
    <source>
        <dbReference type="ARBA" id="ARBA00012288"/>
    </source>
</evidence>
<feature type="domain" description="Uroporphyrinogen decarboxylase (URO-D)" evidence="11">
    <location>
        <begin position="25"/>
        <end position="34"/>
    </location>
</feature>
<evidence type="ECO:0000256" key="7">
    <source>
        <dbReference type="ARBA" id="ARBA00023244"/>
    </source>
</evidence>
<evidence type="ECO:0000313" key="13">
    <source>
        <dbReference type="EMBL" id="OBI46080.1"/>
    </source>
</evidence>
<dbReference type="EC" id="4.1.1.37" evidence="3 8"/>
<dbReference type="GO" id="GO:0005829">
    <property type="term" value="C:cytosol"/>
    <property type="evidence" value="ECO:0007669"/>
    <property type="project" value="TreeGrafter"/>
</dbReference>
<feature type="binding site" evidence="8">
    <location>
        <position position="79"/>
    </location>
    <ligand>
        <name>substrate</name>
    </ligand>
</feature>
<feature type="binding site" evidence="8">
    <location>
        <begin position="30"/>
        <end position="34"/>
    </location>
    <ligand>
        <name>substrate</name>
    </ligand>
</feature>